<evidence type="ECO:0000256" key="4">
    <source>
        <dbReference type="ARBA" id="ARBA00023274"/>
    </source>
</evidence>
<gene>
    <name evidence="7" type="primary">rpsN</name>
    <name evidence="8" type="ORF">BGO89_09150</name>
</gene>
<name>A0A1M3KWB5_9BACT</name>
<evidence type="ECO:0000256" key="3">
    <source>
        <dbReference type="ARBA" id="ARBA00022980"/>
    </source>
</evidence>
<dbReference type="InterPro" id="IPR023036">
    <property type="entry name" value="Ribosomal_uS14_bac/plastid"/>
</dbReference>
<dbReference type="PANTHER" id="PTHR19836:SF19">
    <property type="entry name" value="SMALL RIBOSOMAL SUBUNIT PROTEIN US14M"/>
    <property type="match status" value="1"/>
</dbReference>
<protein>
    <recommendedName>
        <fullName evidence="5 7">Small ribosomal subunit protein uS14</fullName>
    </recommendedName>
</protein>
<evidence type="ECO:0000256" key="1">
    <source>
        <dbReference type="ARBA" id="ARBA00003686"/>
    </source>
</evidence>
<evidence type="ECO:0000256" key="2">
    <source>
        <dbReference type="ARBA" id="ARBA00009083"/>
    </source>
</evidence>
<keyword evidence="3 7" id="KW-0689">Ribosomal protein</keyword>
<dbReference type="Proteomes" id="UP000184233">
    <property type="component" value="Unassembled WGS sequence"/>
</dbReference>
<proteinExistence type="inferred from homology"/>
<dbReference type="SUPFAM" id="SSF57716">
    <property type="entry name" value="Glucocorticoid receptor-like (DNA-binding domain)"/>
    <property type="match status" value="1"/>
</dbReference>
<dbReference type="InterPro" id="IPR018271">
    <property type="entry name" value="Ribosomal_uS14_CS"/>
</dbReference>
<sequence>MAKKCIIARNEKRQRLAAKYAVKRAELKAAGDMVGLQKLPRNSAPTRIRSRCKMTGRGKAVYRKFGLCRNMFRLLALEGKIPGIRKSSW</sequence>
<dbReference type="STRING" id="1895771.BGO89_09150"/>
<evidence type="ECO:0000313" key="9">
    <source>
        <dbReference type="Proteomes" id="UP000184233"/>
    </source>
</evidence>
<dbReference type="HAMAP" id="MF_00537">
    <property type="entry name" value="Ribosomal_uS14_1"/>
    <property type="match status" value="1"/>
</dbReference>
<organism evidence="8 9">
    <name type="scientific">Candidatus Kapaibacterium thiocyanatum</name>
    <dbReference type="NCBI Taxonomy" id="1895771"/>
    <lineage>
        <taxon>Bacteria</taxon>
        <taxon>Pseudomonadati</taxon>
        <taxon>Candidatus Kapaibacteriota</taxon>
        <taxon>Candidatus Kapaibacteriia</taxon>
        <taxon>Candidatus Kapaibacteriales</taxon>
        <taxon>Candidatus Kapaibacteriaceae</taxon>
        <taxon>Candidatus Kapaibacterium</taxon>
    </lineage>
</organism>
<keyword evidence="7" id="KW-0699">rRNA-binding</keyword>
<comment type="subunit">
    <text evidence="6 7">Part of the 30S ribosomal subunit. Contacts proteins S3 and S10.</text>
</comment>
<evidence type="ECO:0000256" key="6">
    <source>
        <dbReference type="ARBA" id="ARBA00047110"/>
    </source>
</evidence>
<evidence type="ECO:0000313" key="8">
    <source>
        <dbReference type="EMBL" id="OJX56698.1"/>
    </source>
</evidence>
<comment type="caution">
    <text evidence="8">The sequence shown here is derived from an EMBL/GenBank/DDBJ whole genome shotgun (WGS) entry which is preliminary data.</text>
</comment>
<comment type="similarity">
    <text evidence="2 7">Belongs to the universal ribosomal protein uS14 family.</text>
</comment>
<dbReference type="Pfam" id="PF00253">
    <property type="entry name" value="Ribosomal_S14"/>
    <property type="match status" value="1"/>
</dbReference>
<comment type="function">
    <text evidence="1 7">Binds 16S rRNA, required for the assembly of 30S particles and may also be responsible for determining the conformation of the 16S rRNA at the A site.</text>
</comment>
<dbReference type="Gene3D" id="4.10.830.10">
    <property type="entry name" value="30s Ribosomal Protein S14, Chain N"/>
    <property type="match status" value="1"/>
</dbReference>
<evidence type="ECO:0000256" key="7">
    <source>
        <dbReference type="HAMAP-Rule" id="MF_00537"/>
    </source>
</evidence>
<dbReference type="PROSITE" id="PS00527">
    <property type="entry name" value="RIBOSOMAL_S14"/>
    <property type="match status" value="1"/>
</dbReference>
<dbReference type="AlphaFoldDB" id="A0A1M3KWB5"/>
<dbReference type="GO" id="GO:0005737">
    <property type="term" value="C:cytoplasm"/>
    <property type="evidence" value="ECO:0007669"/>
    <property type="project" value="UniProtKB-ARBA"/>
</dbReference>
<dbReference type="GO" id="GO:0006412">
    <property type="term" value="P:translation"/>
    <property type="evidence" value="ECO:0007669"/>
    <property type="project" value="UniProtKB-UniRule"/>
</dbReference>
<dbReference type="GO" id="GO:0015935">
    <property type="term" value="C:small ribosomal subunit"/>
    <property type="evidence" value="ECO:0007669"/>
    <property type="project" value="TreeGrafter"/>
</dbReference>
<dbReference type="EMBL" id="MKVH01000024">
    <property type="protein sequence ID" value="OJX56698.1"/>
    <property type="molecule type" value="Genomic_DNA"/>
</dbReference>
<keyword evidence="4 7" id="KW-0687">Ribonucleoprotein</keyword>
<dbReference type="PANTHER" id="PTHR19836">
    <property type="entry name" value="30S RIBOSOMAL PROTEIN S14"/>
    <property type="match status" value="1"/>
</dbReference>
<dbReference type="InterPro" id="IPR001209">
    <property type="entry name" value="Ribosomal_uS14"/>
</dbReference>
<accession>A0A1M3KWB5</accession>
<dbReference type="GO" id="GO:0019843">
    <property type="term" value="F:rRNA binding"/>
    <property type="evidence" value="ECO:0007669"/>
    <property type="project" value="UniProtKB-UniRule"/>
</dbReference>
<keyword evidence="7" id="KW-0694">RNA-binding</keyword>
<dbReference type="InterPro" id="IPR043140">
    <property type="entry name" value="Ribosomal_uS14_sf"/>
</dbReference>
<dbReference type="NCBIfam" id="NF006477">
    <property type="entry name" value="PRK08881.1"/>
    <property type="match status" value="1"/>
</dbReference>
<evidence type="ECO:0000256" key="5">
    <source>
        <dbReference type="ARBA" id="ARBA00035167"/>
    </source>
</evidence>
<reference evidence="8 9" key="1">
    <citation type="submission" date="2016-09" db="EMBL/GenBank/DDBJ databases">
        <title>Genome-resolved meta-omics ties microbial dynamics to process performance in biotechnology for thiocyanate degradation.</title>
        <authorList>
            <person name="Kantor R.S."/>
            <person name="Huddy R.J."/>
            <person name="Iyer R."/>
            <person name="Thomas B.C."/>
            <person name="Brown C.T."/>
            <person name="Anantharaman K."/>
            <person name="Tringe S."/>
            <person name="Hettich R.L."/>
            <person name="Harrison S.T."/>
            <person name="Banfield J.F."/>
        </authorList>
    </citation>
    <scope>NUCLEOTIDE SEQUENCE [LARGE SCALE GENOMIC DNA]</scope>
    <source>
        <strain evidence="8">59-99</strain>
    </source>
</reference>
<dbReference type="GO" id="GO:0003735">
    <property type="term" value="F:structural constituent of ribosome"/>
    <property type="evidence" value="ECO:0007669"/>
    <property type="project" value="InterPro"/>
</dbReference>